<comment type="pathway">
    <text evidence="1">Cofactor biosynthesis; thiamine diphosphate biosynthesis.</text>
</comment>
<keyword evidence="5" id="KW-1185">Reference proteome</keyword>
<dbReference type="Pfam" id="PF03070">
    <property type="entry name" value="TENA_THI-4"/>
    <property type="match status" value="1"/>
</dbReference>
<dbReference type="eggNOG" id="COG0819">
    <property type="taxonomic scope" value="Bacteria"/>
</dbReference>
<dbReference type="InterPro" id="IPR004305">
    <property type="entry name" value="Thiaminase-2/PQQC"/>
</dbReference>
<organism evidence="4 5">
    <name type="scientific">Kineosphaera limosa NBRC 100340</name>
    <dbReference type="NCBI Taxonomy" id="1184609"/>
    <lineage>
        <taxon>Bacteria</taxon>
        <taxon>Bacillati</taxon>
        <taxon>Actinomycetota</taxon>
        <taxon>Actinomycetes</taxon>
        <taxon>Micrococcales</taxon>
        <taxon>Dermatophilaceae</taxon>
        <taxon>Kineosphaera</taxon>
    </lineage>
</organism>
<feature type="compositionally biased region" description="Basic and acidic residues" evidence="2">
    <location>
        <begin position="9"/>
        <end position="27"/>
    </location>
</feature>
<dbReference type="EMBL" id="BAHD01000005">
    <property type="protein sequence ID" value="GAB94425.1"/>
    <property type="molecule type" value="Genomic_DNA"/>
</dbReference>
<dbReference type="CDD" id="cd19365">
    <property type="entry name" value="TenA_C-like"/>
    <property type="match status" value="1"/>
</dbReference>
<evidence type="ECO:0000256" key="2">
    <source>
        <dbReference type="SAM" id="MobiDB-lite"/>
    </source>
</evidence>
<evidence type="ECO:0000313" key="4">
    <source>
        <dbReference type="EMBL" id="GAB94425.1"/>
    </source>
</evidence>
<proteinExistence type="predicted"/>
<dbReference type="InterPro" id="IPR050967">
    <property type="entry name" value="Thiamine_Salvage_TenA"/>
</dbReference>
<dbReference type="STRING" id="1184609.KILIM_005_00425"/>
<comment type="caution">
    <text evidence="4">The sequence shown here is derived from an EMBL/GenBank/DDBJ whole genome shotgun (WGS) entry which is preliminary data.</text>
</comment>
<dbReference type="InterPro" id="IPR016084">
    <property type="entry name" value="Haem_Oase-like_multi-hlx"/>
</dbReference>
<feature type="region of interest" description="Disordered" evidence="2">
    <location>
        <begin position="178"/>
        <end position="209"/>
    </location>
</feature>
<feature type="compositionally biased region" description="Low complexity" evidence="2">
    <location>
        <begin position="186"/>
        <end position="207"/>
    </location>
</feature>
<dbReference type="Proteomes" id="UP000008366">
    <property type="component" value="Unassembled WGS sequence"/>
</dbReference>
<feature type="region of interest" description="Disordered" evidence="2">
    <location>
        <begin position="1"/>
        <end position="37"/>
    </location>
</feature>
<evidence type="ECO:0000259" key="3">
    <source>
        <dbReference type="Pfam" id="PF03070"/>
    </source>
</evidence>
<sequence length="324" mass="33960">MASHGQGPRGDRRAALVAPAERRDPGGRDVPALPRPGRALPGRYGRVLAAAAAQAQASEEMAFWAQAAREVVEVERQLHATHVTDLTAAEPSPTTVAYTSYLLSLATAGNYPVLAAGILPCFWVYDDVGTRLKAAVGDLSTHPYGDWIATYGDPDFTAATDTARDIVDHLADQASPAHWRACTPRSTAPPSTSGCSGTPPTGRRPGPSEVIGRCALGRALIMIFRELVAALETPTVRWCCSDGGRPDPGLIKVNGALRPVLRTRSASAFDTMRPEGDASYQSMSPVSPERASVSHRGCMGSNGAGSSSGEKKPACEVSTPSGCI</sequence>
<dbReference type="AlphaFoldDB" id="K6W5H8"/>
<protein>
    <submittedName>
        <fullName evidence="4">Putative transcriptional regulator</fullName>
    </submittedName>
</protein>
<dbReference type="Gene3D" id="1.20.910.10">
    <property type="entry name" value="Heme oxygenase-like"/>
    <property type="match status" value="1"/>
</dbReference>
<dbReference type="GO" id="GO:0005829">
    <property type="term" value="C:cytosol"/>
    <property type="evidence" value="ECO:0007669"/>
    <property type="project" value="TreeGrafter"/>
</dbReference>
<evidence type="ECO:0000313" key="5">
    <source>
        <dbReference type="Proteomes" id="UP000008366"/>
    </source>
</evidence>
<feature type="region of interest" description="Disordered" evidence="2">
    <location>
        <begin position="267"/>
        <end position="324"/>
    </location>
</feature>
<reference evidence="4 5" key="1">
    <citation type="submission" date="2012-08" db="EMBL/GenBank/DDBJ databases">
        <title>Whole genome shotgun sequence of Kineosphaera limosa NBRC 100340.</title>
        <authorList>
            <person name="Yoshida I."/>
            <person name="Isaki S."/>
            <person name="Hosoyama A."/>
            <person name="Tsuchikane K."/>
            <person name="Katsumata H."/>
            <person name="Ando Y."/>
            <person name="Ohji S."/>
            <person name="Hamada M."/>
            <person name="Tamura T."/>
            <person name="Yamazoe A."/>
            <person name="Yamazaki S."/>
            <person name="Fujita N."/>
        </authorList>
    </citation>
    <scope>NUCLEOTIDE SEQUENCE [LARGE SCALE GENOMIC DNA]</scope>
    <source>
        <strain evidence="4 5">NBRC 100340</strain>
    </source>
</reference>
<accession>K6W5H8</accession>
<name>K6W5H8_9MICO</name>
<dbReference type="PANTHER" id="PTHR43198:SF2">
    <property type="entry name" value="SI:CH1073-67J19.1-RELATED"/>
    <property type="match status" value="1"/>
</dbReference>
<feature type="domain" description="Thiaminase-2/PQQC" evidence="3">
    <location>
        <begin position="44"/>
        <end position="176"/>
    </location>
</feature>
<gene>
    <name evidence="4" type="ORF">KILIM_005_00425</name>
</gene>
<evidence type="ECO:0000256" key="1">
    <source>
        <dbReference type="ARBA" id="ARBA00004948"/>
    </source>
</evidence>
<dbReference type="SUPFAM" id="SSF48613">
    <property type="entry name" value="Heme oxygenase-like"/>
    <property type="match status" value="1"/>
</dbReference>
<dbReference type="PANTHER" id="PTHR43198">
    <property type="entry name" value="BIFUNCTIONAL TH2 PROTEIN"/>
    <property type="match status" value="1"/>
</dbReference>